<name>A0ABQ2M700_9MICC</name>
<reference evidence="3" key="1">
    <citation type="journal article" date="2019" name="Int. J. Syst. Evol. Microbiol.">
        <title>The Global Catalogue of Microorganisms (GCM) 10K type strain sequencing project: providing services to taxonomists for standard genome sequencing and annotation.</title>
        <authorList>
            <consortium name="The Broad Institute Genomics Platform"/>
            <consortium name="The Broad Institute Genome Sequencing Center for Infectious Disease"/>
            <person name="Wu L."/>
            <person name="Ma J."/>
        </authorList>
    </citation>
    <scope>NUCLEOTIDE SEQUENCE [LARGE SCALE GENOMIC DNA]</scope>
    <source>
        <strain evidence="3">CGMCC 1.7064</strain>
    </source>
</reference>
<evidence type="ECO:0000313" key="2">
    <source>
        <dbReference type="EMBL" id="GGO47618.1"/>
    </source>
</evidence>
<gene>
    <name evidence="2" type="ORF">GCM10010977_25270</name>
</gene>
<feature type="domain" description="HTH marR-type" evidence="1">
    <location>
        <begin position="60"/>
        <end position="191"/>
    </location>
</feature>
<dbReference type="PANTHER" id="PTHR33164:SF99">
    <property type="entry name" value="MARR FAMILY REGULATORY PROTEIN"/>
    <property type="match status" value="1"/>
</dbReference>
<evidence type="ECO:0000259" key="1">
    <source>
        <dbReference type="PROSITE" id="PS50995"/>
    </source>
</evidence>
<dbReference type="InterPro" id="IPR000835">
    <property type="entry name" value="HTH_MarR-typ"/>
</dbReference>
<dbReference type="InterPro" id="IPR036390">
    <property type="entry name" value="WH_DNA-bd_sf"/>
</dbReference>
<dbReference type="EMBL" id="BMLQ01000007">
    <property type="protein sequence ID" value="GGO47618.1"/>
    <property type="molecule type" value="Genomic_DNA"/>
</dbReference>
<dbReference type="SMART" id="SM00347">
    <property type="entry name" value="HTH_MARR"/>
    <property type="match status" value="1"/>
</dbReference>
<dbReference type="PROSITE" id="PS50995">
    <property type="entry name" value="HTH_MARR_2"/>
    <property type="match status" value="1"/>
</dbReference>
<comment type="caution">
    <text evidence="2">The sequence shown here is derived from an EMBL/GenBank/DDBJ whole genome shotgun (WGS) entry which is preliminary data.</text>
</comment>
<dbReference type="Pfam" id="PF01047">
    <property type="entry name" value="MarR"/>
    <property type="match status" value="1"/>
</dbReference>
<dbReference type="InterPro" id="IPR039422">
    <property type="entry name" value="MarR/SlyA-like"/>
</dbReference>
<protein>
    <recommendedName>
        <fullName evidence="1">HTH marR-type domain-containing protein</fullName>
    </recommendedName>
</protein>
<dbReference type="Proteomes" id="UP000642509">
    <property type="component" value="Unassembled WGS sequence"/>
</dbReference>
<proteinExistence type="predicted"/>
<dbReference type="Gene3D" id="1.10.10.10">
    <property type="entry name" value="Winged helix-like DNA-binding domain superfamily/Winged helix DNA-binding domain"/>
    <property type="match status" value="1"/>
</dbReference>
<organism evidence="2 3">
    <name type="scientific">Citricoccus zhacaiensis</name>
    <dbReference type="NCBI Taxonomy" id="489142"/>
    <lineage>
        <taxon>Bacteria</taxon>
        <taxon>Bacillati</taxon>
        <taxon>Actinomycetota</taxon>
        <taxon>Actinomycetes</taxon>
        <taxon>Micrococcales</taxon>
        <taxon>Micrococcaceae</taxon>
        <taxon>Citricoccus</taxon>
    </lineage>
</organism>
<dbReference type="InterPro" id="IPR036388">
    <property type="entry name" value="WH-like_DNA-bd_sf"/>
</dbReference>
<keyword evidence="3" id="KW-1185">Reference proteome</keyword>
<accession>A0ABQ2M700</accession>
<dbReference type="SUPFAM" id="SSF46785">
    <property type="entry name" value="Winged helix' DNA-binding domain"/>
    <property type="match status" value="1"/>
</dbReference>
<dbReference type="PANTHER" id="PTHR33164">
    <property type="entry name" value="TRANSCRIPTIONAL REGULATOR, MARR FAMILY"/>
    <property type="match status" value="1"/>
</dbReference>
<sequence>MDRDARFTWRDAHRDRPAEWHHGIMDPVRDSVQAARGPESSAETGLDGVRWLSAAERRAWLTFVATHMQLMPTLEADLQVEGTVSFFEYQVLAMLSESGEALPMSELAARTNSSLSRLSHVARKLEGRGLMRRSPSSEDARVTMAVVTDEGMAEIVRLAPHHVASVRARLLDSLDDRDLADLGRIGSKILAHLDPEHWVFRDPALANDKPRPA</sequence>
<evidence type="ECO:0000313" key="3">
    <source>
        <dbReference type="Proteomes" id="UP000642509"/>
    </source>
</evidence>